<reference evidence="1" key="1">
    <citation type="journal article" date="2020" name="Stud. Mycol.">
        <title>101 Dothideomycetes genomes: a test case for predicting lifestyles and emergence of pathogens.</title>
        <authorList>
            <person name="Haridas S."/>
            <person name="Albert R."/>
            <person name="Binder M."/>
            <person name="Bloem J."/>
            <person name="Labutti K."/>
            <person name="Salamov A."/>
            <person name="Andreopoulos B."/>
            <person name="Baker S."/>
            <person name="Barry K."/>
            <person name="Bills G."/>
            <person name="Bluhm B."/>
            <person name="Cannon C."/>
            <person name="Castanera R."/>
            <person name="Culley D."/>
            <person name="Daum C."/>
            <person name="Ezra D."/>
            <person name="Gonzalez J."/>
            <person name="Henrissat B."/>
            <person name="Kuo A."/>
            <person name="Liang C."/>
            <person name="Lipzen A."/>
            <person name="Lutzoni F."/>
            <person name="Magnuson J."/>
            <person name="Mondo S."/>
            <person name="Nolan M."/>
            <person name="Ohm R."/>
            <person name="Pangilinan J."/>
            <person name="Park H.-J."/>
            <person name="Ramirez L."/>
            <person name="Alfaro M."/>
            <person name="Sun H."/>
            <person name="Tritt A."/>
            <person name="Yoshinaga Y."/>
            <person name="Zwiers L.-H."/>
            <person name="Turgeon B."/>
            <person name="Goodwin S."/>
            <person name="Spatafora J."/>
            <person name="Crous P."/>
            <person name="Grigoriev I."/>
        </authorList>
    </citation>
    <scope>NUCLEOTIDE SEQUENCE</scope>
    <source>
        <strain evidence="1">CBS 133067</strain>
    </source>
</reference>
<dbReference type="AlphaFoldDB" id="A0A9P4IPX7"/>
<keyword evidence="2" id="KW-1185">Reference proteome</keyword>
<dbReference type="OrthoDB" id="4763277at2759"/>
<comment type="caution">
    <text evidence="1">The sequence shown here is derived from an EMBL/GenBank/DDBJ whole genome shotgun (WGS) entry which is preliminary data.</text>
</comment>
<dbReference type="Proteomes" id="UP000799772">
    <property type="component" value="Unassembled WGS sequence"/>
</dbReference>
<name>A0A9P4IPX7_9PEZI</name>
<accession>A0A9P4IPX7</accession>
<dbReference type="EMBL" id="ML978122">
    <property type="protein sequence ID" value="KAF2103238.1"/>
    <property type="molecule type" value="Genomic_DNA"/>
</dbReference>
<gene>
    <name evidence="1" type="ORF">NA57DRAFT_72216</name>
</gene>
<sequence length="284" mass="33116">MAKNFLYDIFVRLYPIKVILFQYLTASEVALAAALVRYQFTDAEKGRWLSYLRDMPEHRPWVETMLSEGHEVRIVGKDRRLLMERIERPLQFWSKHRGQEKIVLWLLVLHSQANPRLIEENDRKDETVFMNIDGSVSRAKITSPVPNVIPETFVTMYIAPPGGVSDYARDNNGLDWYISRVPNQNGIEVLFFISQHKSNRSTAACLELCSGQSKYFPDLVDRLEGPEAGIGIEYITLKKNQFQVDRVARPGIREYKGKIRVGFDFWYIKEFDRGEMLLIPDYFK</sequence>
<evidence type="ECO:0000313" key="2">
    <source>
        <dbReference type="Proteomes" id="UP000799772"/>
    </source>
</evidence>
<protein>
    <submittedName>
        <fullName evidence="1">Uncharacterized protein</fullName>
    </submittedName>
</protein>
<organism evidence="1 2">
    <name type="scientific">Rhizodiscina lignyota</name>
    <dbReference type="NCBI Taxonomy" id="1504668"/>
    <lineage>
        <taxon>Eukaryota</taxon>
        <taxon>Fungi</taxon>
        <taxon>Dikarya</taxon>
        <taxon>Ascomycota</taxon>
        <taxon>Pezizomycotina</taxon>
        <taxon>Dothideomycetes</taxon>
        <taxon>Pleosporomycetidae</taxon>
        <taxon>Aulographales</taxon>
        <taxon>Rhizodiscinaceae</taxon>
        <taxon>Rhizodiscina</taxon>
    </lineage>
</organism>
<evidence type="ECO:0000313" key="1">
    <source>
        <dbReference type="EMBL" id="KAF2103238.1"/>
    </source>
</evidence>
<proteinExistence type="predicted"/>